<accession>A0A8H5F644</accession>
<dbReference type="PANTHER" id="PTHR24269:SF16">
    <property type="entry name" value="PROTEIN SLG1"/>
    <property type="match status" value="1"/>
</dbReference>
<proteinExistence type="predicted"/>
<evidence type="ECO:0000313" key="8">
    <source>
        <dbReference type="EMBL" id="KAF5325139.1"/>
    </source>
</evidence>
<dbReference type="InterPro" id="IPR002889">
    <property type="entry name" value="WSC_carb-bd"/>
</dbReference>
<keyword evidence="5" id="KW-0472">Membrane</keyword>
<evidence type="ECO:0000256" key="3">
    <source>
        <dbReference type="ARBA" id="ARBA00022729"/>
    </source>
</evidence>
<evidence type="ECO:0000259" key="7">
    <source>
        <dbReference type="PROSITE" id="PS51212"/>
    </source>
</evidence>
<dbReference type="Proteomes" id="UP000567179">
    <property type="component" value="Unassembled WGS sequence"/>
</dbReference>
<dbReference type="Pfam" id="PF01822">
    <property type="entry name" value="WSC"/>
    <property type="match status" value="1"/>
</dbReference>
<evidence type="ECO:0000256" key="4">
    <source>
        <dbReference type="ARBA" id="ARBA00022989"/>
    </source>
</evidence>
<dbReference type="PROSITE" id="PS51212">
    <property type="entry name" value="WSC"/>
    <property type="match status" value="1"/>
</dbReference>
<keyword evidence="3" id="KW-0732">Signal</keyword>
<dbReference type="OrthoDB" id="5985073at2759"/>
<dbReference type="PANTHER" id="PTHR24269">
    <property type="entry name" value="KREMEN PROTEIN"/>
    <property type="match status" value="1"/>
</dbReference>
<keyword evidence="9" id="KW-1185">Reference proteome</keyword>
<keyword evidence="6" id="KW-0325">Glycoprotein</keyword>
<gene>
    <name evidence="8" type="ORF">D9619_009963</name>
</gene>
<dbReference type="InterPro" id="IPR051836">
    <property type="entry name" value="Kremen_rcpt"/>
</dbReference>
<keyword evidence="2" id="KW-0812">Transmembrane</keyword>
<comment type="subcellular location">
    <subcellularLocation>
        <location evidence="1">Membrane</location>
        <topology evidence="1">Single-pass membrane protein</topology>
    </subcellularLocation>
</comment>
<sequence>MACTGNSAEICGGAGRINIFNNTAVSHQPPPTAPTPTIKQTVGIFEYKGCFEDGVNGAPRSLQTQISVAGGVSAETCTTACKAAGFPLAGLEFGQECWCDNYMPLVINTPNSQCNMPCQNDNTEVCGAGNRLAVYQDTSATPPAAGVCLTNVAQFNNPNSPYMFNLTAVPIPGGGVGSQVGIFNLGVDKFQGPYTMYELEVGASQARTQHIFNFAVDTFWPSSIGFGVPATFVLADDDEQYFKSLSGTTYDPYRNYCVMPNPVGQFGPFIGPGTLAANGHNDLWALCPPSGPTADLIYNPFWTGSPPGACQYVVLQMDAL</sequence>
<name>A0A8H5F644_9AGAR</name>
<protein>
    <recommendedName>
        <fullName evidence="7">WSC domain-containing protein</fullName>
    </recommendedName>
</protein>
<dbReference type="GO" id="GO:0005886">
    <property type="term" value="C:plasma membrane"/>
    <property type="evidence" value="ECO:0007669"/>
    <property type="project" value="TreeGrafter"/>
</dbReference>
<dbReference type="SMART" id="SM00321">
    <property type="entry name" value="WSC"/>
    <property type="match status" value="1"/>
</dbReference>
<evidence type="ECO:0000256" key="6">
    <source>
        <dbReference type="ARBA" id="ARBA00023180"/>
    </source>
</evidence>
<reference evidence="8 9" key="1">
    <citation type="journal article" date="2020" name="ISME J.">
        <title>Uncovering the hidden diversity of litter-decomposition mechanisms in mushroom-forming fungi.</title>
        <authorList>
            <person name="Floudas D."/>
            <person name="Bentzer J."/>
            <person name="Ahren D."/>
            <person name="Johansson T."/>
            <person name="Persson P."/>
            <person name="Tunlid A."/>
        </authorList>
    </citation>
    <scope>NUCLEOTIDE SEQUENCE [LARGE SCALE GENOMIC DNA]</scope>
    <source>
        <strain evidence="8 9">CBS 101986</strain>
    </source>
</reference>
<evidence type="ECO:0000256" key="2">
    <source>
        <dbReference type="ARBA" id="ARBA00022692"/>
    </source>
</evidence>
<dbReference type="EMBL" id="JAACJJ010000015">
    <property type="protein sequence ID" value="KAF5325139.1"/>
    <property type="molecule type" value="Genomic_DNA"/>
</dbReference>
<evidence type="ECO:0000313" key="9">
    <source>
        <dbReference type="Proteomes" id="UP000567179"/>
    </source>
</evidence>
<evidence type="ECO:0000256" key="1">
    <source>
        <dbReference type="ARBA" id="ARBA00004167"/>
    </source>
</evidence>
<feature type="domain" description="WSC" evidence="7">
    <location>
        <begin position="44"/>
        <end position="138"/>
    </location>
</feature>
<comment type="caution">
    <text evidence="8">The sequence shown here is derived from an EMBL/GenBank/DDBJ whole genome shotgun (WGS) entry which is preliminary data.</text>
</comment>
<evidence type="ECO:0000256" key="5">
    <source>
        <dbReference type="ARBA" id="ARBA00023136"/>
    </source>
</evidence>
<dbReference type="AlphaFoldDB" id="A0A8H5F644"/>
<organism evidence="8 9">
    <name type="scientific">Psilocybe cf. subviscida</name>
    <dbReference type="NCBI Taxonomy" id="2480587"/>
    <lineage>
        <taxon>Eukaryota</taxon>
        <taxon>Fungi</taxon>
        <taxon>Dikarya</taxon>
        <taxon>Basidiomycota</taxon>
        <taxon>Agaricomycotina</taxon>
        <taxon>Agaricomycetes</taxon>
        <taxon>Agaricomycetidae</taxon>
        <taxon>Agaricales</taxon>
        <taxon>Agaricineae</taxon>
        <taxon>Strophariaceae</taxon>
        <taxon>Psilocybe</taxon>
    </lineage>
</organism>
<keyword evidence="4" id="KW-1133">Transmembrane helix</keyword>